<dbReference type="RefSeq" id="WP_154333130.1">
    <property type="nucleotide sequence ID" value="NZ_VTFY01000004.1"/>
</dbReference>
<gene>
    <name evidence="3" type="ORF">GJG86_07120</name>
</gene>
<keyword evidence="4" id="KW-1185">Reference proteome</keyword>
<comment type="caution">
    <text evidence="3">The sequence shown here is derived from an EMBL/GenBank/DDBJ whole genome shotgun (WGS) entry which is preliminary data.</text>
</comment>
<feature type="compositionally biased region" description="Low complexity" evidence="1">
    <location>
        <begin position="154"/>
        <end position="164"/>
    </location>
</feature>
<dbReference type="EMBL" id="VTFY01000004">
    <property type="protein sequence ID" value="MRX82262.1"/>
    <property type="molecule type" value="Genomic_DNA"/>
</dbReference>
<evidence type="ECO:0000313" key="3">
    <source>
        <dbReference type="EMBL" id="MRX82262.1"/>
    </source>
</evidence>
<dbReference type="Proteomes" id="UP000438093">
    <property type="component" value="Unassembled WGS sequence"/>
</dbReference>
<protein>
    <submittedName>
        <fullName evidence="3">DUF2479 domain-containing protein</fullName>
    </submittedName>
</protein>
<reference evidence="4" key="1">
    <citation type="submission" date="2019-08" db="EMBL/GenBank/DDBJ databases">
        <title>Arthrobacter sp. nov., isolated from plateau pika and Tibetan wild ass.</title>
        <authorList>
            <person name="Ge Y."/>
        </authorList>
    </citation>
    <scope>NUCLEOTIDE SEQUENCE [LARGE SCALE GENOMIC DNA]</scope>
    <source>
        <strain evidence="4">HF-4214</strain>
    </source>
</reference>
<proteinExistence type="predicted"/>
<dbReference type="AlphaFoldDB" id="A0A6N7RMJ4"/>
<dbReference type="Pfam" id="PF10651">
    <property type="entry name" value="BppU_N"/>
    <property type="match status" value="1"/>
</dbReference>
<feature type="compositionally biased region" description="Basic and acidic residues" evidence="1">
    <location>
        <begin position="166"/>
        <end position="184"/>
    </location>
</feature>
<name>A0A6N7RMJ4_9ACTN</name>
<dbReference type="InterPro" id="IPR018913">
    <property type="entry name" value="BppU_N"/>
</dbReference>
<feature type="region of interest" description="Disordered" evidence="1">
    <location>
        <begin position="154"/>
        <end position="194"/>
    </location>
</feature>
<feature type="domain" description="BppU N-terminal" evidence="2">
    <location>
        <begin position="4"/>
        <end position="134"/>
    </location>
</feature>
<organism evidence="3 4">
    <name type="scientific">Eggerthella guodeyinii</name>
    <dbReference type="NCBI Taxonomy" id="2690837"/>
    <lineage>
        <taxon>Bacteria</taxon>
        <taxon>Bacillati</taxon>
        <taxon>Actinomycetota</taxon>
        <taxon>Coriobacteriia</taxon>
        <taxon>Eggerthellales</taxon>
        <taxon>Eggerthellaceae</taxon>
        <taxon>Eggerthella</taxon>
    </lineage>
</organism>
<evidence type="ECO:0000313" key="4">
    <source>
        <dbReference type="Proteomes" id="UP000438093"/>
    </source>
</evidence>
<evidence type="ECO:0000259" key="2">
    <source>
        <dbReference type="Pfam" id="PF10651"/>
    </source>
</evidence>
<dbReference type="Gene3D" id="2.60.40.3350">
    <property type="match status" value="1"/>
</dbReference>
<accession>A0A6N7RMJ4</accession>
<sequence>MNTQTLELDISKRGGGQCVIIGQGDKSGTTIEAHVYDNGATVALAGYTVQLVARLPDRAHYARLNATASGSVITCVVDESKLASVSGYTDEAYFTLAKGGATYSTERFALDIKRSGLDGQTPAKSWDSAVDALIAGGTAAVASANDATKKATSAAKSANDAAATMDEARASAERATEGAREAAERSNSAAGNADISAEQARGAAGRANSAADEAEEFLNGFIVDYSNLSDECKALIAQSAGTGASLISDEQGIGIIDDLAPLIASGRDAGCLTNEQGTGIIDDLFT</sequence>
<evidence type="ECO:0000256" key="1">
    <source>
        <dbReference type="SAM" id="MobiDB-lite"/>
    </source>
</evidence>